<sequence>MSQELTVDGLVWGIFWGVIWSFLSTPFGWATLAIFILGCAANVLSTERK</sequence>
<dbReference type="HOGENOM" id="CLU_3138965_0_0_0"/>
<name>D5SYQ5_PLAL2</name>
<gene>
    <name evidence="2" type="ordered locus">Plim_2008</name>
</gene>
<evidence type="ECO:0000256" key="1">
    <source>
        <dbReference type="SAM" id="Phobius"/>
    </source>
</evidence>
<keyword evidence="1" id="KW-1133">Transmembrane helix</keyword>
<feature type="transmembrane region" description="Helical" evidence="1">
    <location>
        <begin position="12"/>
        <end position="44"/>
    </location>
</feature>
<evidence type="ECO:0000313" key="3">
    <source>
        <dbReference type="Proteomes" id="UP000002220"/>
    </source>
</evidence>
<dbReference type="AlphaFoldDB" id="D5SYQ5"/>
<organism evidence="2 3">
    <name type="scientific">Planctopirus limnophila (strain ATCC 43296 / DSM 3776 / IFAM 1008 / Mu 290)</name>
    <name type="common">Planctomyces limnophilus</name>
    <dbReference type="NCBI Taxonomy" id="521674"/>
    <lineage>
        <taxon>Bacteria</taxon>
        <taxon>Pseudomonadati</taxon>
        <taxon>Planctomycetota</taxon>
        <taxon>Planctomycetia</taxon>
        <taxon>Planctomycetales</taxon>
        <taxon>Planctomycetaceae</taxon>
        <taxon>Planctopirus</taxon>
    </lineage>
</organism>
<proteinExistence type="predicted"/>
<accession>D5SYQ5</accession>
<dbReference type="EMBL" id="CP001744">
    <property type="protein sequence ID" value="ADG67837.1"/>
    <property type="molecule type" value="Genomic_DNA"/>
</dbReference>
<keyword evidence="1" id="KW-0472">Membrane</keyword>
<dbReference type="KEGG" id="plm:Plim_2008"/>
<reference evidence="2 3" key="1">
    <citation type="journal article" date="2010" name="Stand. Genomic Sci.">
        <title>Complete genome sequence of Planctomyces limnophilus type strain (Mu 290).</title>
        <authorList>
            <person name="Labutti K."/>
            <person name="Sikorski J."/>
            <person name="Schneider S."/>
            <person name="Nolan M."/>
            <person name="Lucas S."/>
            <person name="Glavina Del Rio T."/>
            <person name="Tice H."/>
            <person name="Cheng J.F."/>
            <person name="Goodwin L."/>
            <person name="Pitluck S."/>
            <person name="Liolios K."/>
            <person name="Ivanova N."/>
            <person name="Mavromatis K."/>
            <person name="Mikhailova N."/>
            <person name="Pati A."/>
            <person name="Chen A."/>
            <person name="Palaniappan K."/>
            <person name="Land M."/>
            <person name="Hauser L."/>
            <person name="Chang Y.J."/>
            <person name="Jeffries C.D."/>
            <person name="Tindall B.J."/>
            <person name="Rohde M."/>
            <person name="Goker M."/>
            <person name="Woyke T."/>
            <person name="Bristow J."/>
            <person name="Eisen J.A."/>
            <person name="Markowitz V."/>
            <person name="Hugenholtz P."/>
            <person name="Kyrpides N.C."/>
            <person name="Klenk H.P."/>
            <person name="Lapidus A."/>
        </authorList>
    </citation>
    <scope>NUCLEOTIDE SEQUENCE [LARGE SCALE GENOMIC DNA]</scope>
    <source>
        <strain evidence="3">ATCC 43296 / DSM 3776 / IFAM 1008 / 290</strain>
    </source>
</reference>
<dbReference type="Proteomes" id="UP000002220">
    <property type="component" value="Chromosome"/>
</dbReference>
<evidence type="ECO:0000313" key="2">
    <source>
        <dbReference type="EMBL" id="ADG67837.1"/>
    </source>
</evidence>
<keyword evidence="1" id="KW-0812">Transmembrane</keyword>
<keyword evidence="3" id="KW-1185">Reference proteome</keyword>
<protein>
    <submittedName>
        <fullName evidence="2">Uncharacterized protein</fullName>
    </submittedName>
</protein>